<dbReference type="Pfam" id="PF12796">
    <property type="entry name" value="Ank_2"/>
    <property type="match status" value="2"/>
</dbReference>
<name>A0A8J1TG81_OWEFU</name>
<dbReference type="SMART" id="SM00248">
    <property type="entry name" value="ANK"/>
    <property type="match status" value="8"/>
</dbReference>
<dbReference type="Pfam" id="PF00023">
    <property type="entry name" value="Ank"/>
    <property type="match status" value="1"/>
</dbReference>
<proteinExistence type="predicted"/>
<evidence type="ECO:0000256" key="2">
    <source>
        <dbReference type="ARBA" id="ARBA00023043"/>
    </source>
</evidence>
<dbReference type="AlphaFoldDB" id="A0A8J1TG81"/>
<dbReference type="InterPro" id="IPR002110">
    <property type="entry name" value="Ankyrin_rpt"/>
</dbReference>
<dbReference type="SUPFAM" id="SSF48403">
    <property type="entry name" value="Ankyrin repeat"/>
    <property type="match status" value="2"/>
</dbReference>
<keyword evidence="4" id="KW-1185">Reference proteome</keyword>
<dbReference type="EMBL" id="CAIIXF020000002">
    <property type="protein sequence ID" value="CAH1777243.1"/>
    <property type="molecule type" value="Genomic_DNA"/>
</dbReference>
<dbReference type="PANTHER" id="PTHR24189:SF50">
    <property type="entry name" value="ANKYRIN REPEAT AND SOCS BOX PROTEIN 2"/>
    <property type="match status" value="1"/>
</dbReference>
<sequence>MKHVKDNTIEAVKATAESLRIDLTFEVCPKEEWQIVMDRATNMAAYLGFEEMLKYLICKGGDINVSKYNMGCVPGGNNRDRKKVCYTPLMYAILHKNLGLVKWLVDKGADLNLKNHYGKESEYHNGRIQRTALMIAAEQKDIVLMKYLLDKGADPNIICDITGNILQFTVFEQLVEPMKFLLDREDVTIDLMKKKGTYIGCDKNSTQSDFAKCTVKFTALMISLFRWADKDTIKLLIRKGADINARSLITGRFKDTPGETPLHIAAESLNIENIKLLLEAGADPEIEDQDGASLLTKAVQCWPTLEKTNAILELGVCDVNAMNSKGVTPLMACLERSRDSTRGDDSLEALLNAGADPNLDTRNPVKYARTRRYCKMPLFRAFETAQTEPTVRLLLAHGADPDLLLQGYYNWDADEYHYFPEICKNHVLKLYEILINAQSQKSLSEGQFKNSMMEYVDDIHVKDDVKVIFKGLAQPCSLQHQCRSYIRGVLAKGGYFQKKLKRFTDLEHIQGYLMFK</sequence>
<organism evidence="3 4">
    <name type="scientific">Owenia fusiformis</name>
    <name type="common">Polychaete worm</name>
    <dbReference type="NCBI Taxonomy" id="6347"/>
    <lineage>
        <taxon>Eukaryota</taxon>
        <taxon>Metazoa</taxon>
        <taxon>Spiralia</taxon>
        <taxon>Lophotrochozoa</taxon>
        <taxon>Annelida</taxon>
        <taxon>Polychaeta</taxon>
        <taxon>Sedentaria</taxon>
        <taxon>Canalipalpata</taxon>
        <taxon>Sabellida</taxon>
        <taxon>Oweniida</taxon>
        <taxon>Oweniidae</taxon>
        <taxon>Owenia</taxon>
    </lineage>
</organism>
<dbReference type="PANTHER" id="PTHR24189">
    <property type="entry name" value="MYOTROPHIN"/>
    <property type="match status" value="1"/>
</dbReference>
<protein>
    <submittedName>
        <fullName evidence="3">Uncharacterized protein</fullName>
    </submittedName>
</protein>
<dbReference type="InterPro" id="IPR036770">
    <property type="entry name" value="Ankyrin_rpt-contain_sf"/>
</dbReference>
<dbReference type="PROSITE" id="PS50297">
    <property type="entry name" value="ANK_REP_REGION"/>
    <property type="match status" value="3"/>
</dbReference>
<dbReference type="OrthoDB" id="426293at2759"/>
<keyword evidence="2" id="KW-0040">ANK repeat</keyword>
<dbReference type="InterPro" id="IPR050745">
    <property type="entry name" value="Multifunctional_regulatory"/>
</dbReference>
<dbReference type="Proteomes" id="UP000749559">
    <property type="component" value="Unassembled WGS sequence"/>
</dbReference>
<evidence type="ECO:0000256" key="1">
    <source>
        <dbReference type="ARBA" id="ARBA00022737"/>
    </source>
</evidence>
<gene>
    <name evidence="3" type="ORF">OFUS_LOCUS4306</name>
</gene>
<evidence type="ECO:0000313" key="3">
    <source>
        <dbReference type="EMBL" id="CAH1777243.1"/>
    </source>
</evidence>
<dbReference type="Gene3D" id="1.25.40.20">
    <property type="entry name" value="Ankyrin repeat-containing domain"/>
    <property type="match status" value="2"/>
</dbReference>
<comment type="caution">
    <text evidence="3">The sequence shown here is derived from an EMBL/GenBank/DDBJ whole genome shotgun (WGS) entry which is preliminary data.</text>
</comment>
<dbReference type="PROSITE" id="PS50088">
    <property type="entry name" value="ANK_REPEAT"/>
    <property type="match status" value="3"/>
</dbReference>
<evidence type="ECO:0000313" key="4">
    <source>
        <dbReference type="Proteomes" id="UP000749559"/>
    </source>
</evidence>
<reference evidence="3" key="1">
    <citation type="submission" date="2022-03" db="EMBL/GenBank/DDBJ databases">
        <authorList>
            <person name="Martin C."/>
        </authorList>
    </citation>
    <scope>NUCLEOTIDE SEQUENCE</scope>
</reference>
<keyword evidence="1" id="KW-0677">Repeat</keyword>
<accession>A0A8J1TG81</accession>
<dbReference type="PRINTS" id="PR01415">
    <property type="entry name" value="ANKYRIN"/>
</dbReference>